<comment type="caution">
    <text evidence="3">The sequence shown here is derived from an EMBL/GenBank/DDBJ whole genome shotgun (WGS) entry which is preliminary data.</text>
</comment>
<comment type="subcellular location">
    <subcellularLocation>
        <location evidence="1">Nucleus</location>
    </subcellularLocation>
</comment>
<evidence type="ECO:0000313" key="4">
    <source>
        <dbReference type="Proteomes" id="UP000037510"/>
    </source>
</evidence>
<keyword evidence="4" id="KW-1185">Reference proteome</keyword>
<dbReference type="InterPro" id="IPR050863">
    <property type="entry name" value="CenT-Element_Derived"/>
</dbReference>
<organism evidence="3 4">
    <name type="scientific">Operophtera brumata</name>
    <name type="common">Winter moth</name>
    <name type="synonym">Phalaena brumata</name>
    <dbReference type="NCBI Taxonomy" id="104452"/>
    <lineage>
        <taxon>Eukaryota</taxon>
        <taxon>Metazoa</taxon>
        <taxon>Ecdysozoa</taxon>
        <taxon>Arthropoda</taxon>
        <taxon>Hexapoda</taxon>
        <taxon>Insecta</taxon>
        <taxon>Pterygota</taxon>
        <taxon>Neoptera</taxon>
        <taxon>Endopterygota</taxon>
        <taxon>Lepidoptera</taxon>
        <taxon>Glossata</taxon>
        <taxon>Ditrysia</taxon>
        <taxon>Geometroidea</taxon>
        <taxon>Geometridae</taxon>
        <taxon>Larentiinae</taxon>
        <taxon>Operophtera</taxon>
    </lineage>
</organism>
<dbReference type="Pfam" id="PF05225">
    <property type="entry name" value="HTH_psq"/>
    <property type="match status" value="1"/>
</dbReference>
<dbReference type="PANTHER" id="PTHR19303:SF74">
    <property type="entry name" value="POGO TRANSPOSABLE ELEMENT WITH KRAB DOMAIN"/>
    <property type="match status" value="1"/>
</dbReference>
<feature type="domain" description="HTH psq-type" evidence="2">
    <location>
        <begin position="25"/>
        <end position="65"/>
    </location>
</feature>
<name>A0A0L7L7U2_OPEBR</name>
<accession>A0A0L7L7U2</accession>
<proteinExistence type="predicted"/>
<dbReference type="GO" id="GO:0005634">
    <property type="term" value="C:nucleus"/>
    <property type="evidence" value="ECO:0007669"/>
    <property type="project" value="UniProtKB-SubCell"/>
</dbReference>
<reference evidence="3 4" key="1">
    <citation type="journal article" date="2015" name="Genome Biol. Evol.">
        <title>The genome of winter moth (Operophtera brumata) provides a genomic perspective on sexual dimorphism and phenology.</title>
        <authorList>
            <person name="Derks M.F."/>
            <person name="Smit S."/>
            <person name="Salis L."/>
            <person name="Schijlen E."/>
            <person name="Bossers A."/>
            <person name="Mateman C."/>
            <person name="Pijl A.S."/>
            <person name="de Ridder D."/>
            <person name="Groenen M.A."/>
            <person name="Visser M.E."/>
            <person name="Megens H.J."/>
        </authorList>
    </citation>
    <scope>NUCLEOTIDE SEQUENCE [LARGE SCALE GENOMIC DNA]</scope>
    <source>
        <strain evidence="3">WM2013NL</strain>
        <tissue evidence="3">Head and thorax</tissue>
    </source>
</reference>
<evidence type="ECO:0000313" key="3">
    <source>
        <dbReference type="EMBL" id="KOB71361.1"/>
    </source>
</evidence>
<dbReference type="EMBL" id="JTDY01002463">
    <property type="protein sequence ID" value="KOB71361.1"/>
    <property type="molecule type" value="Genomic_DNA"/>
</dbReference>
<dbReference type="PANTHER" id="PTHR19303">
    <property type="entry name" value="TRANSPOSON"/>
    <property type="match status" value="1"/>
</dbReference>
<dbReference type="AlphaFoldDB" id="A0A0L7L7U2"/>
<protein>
    <recommendedName>
        <fullName evidence="2">HTH psq-type domain-containing protein</fullName>
    </recommendedName>
</protein>
<evidence type="ECO:0000256" key="1">
    <source>
        <dbReference type="ARBA" id="ARBA00004123"/>
    </source>
</evidence>
<dbReference type="InterPro" id="IPR007889">
    <property type="entry name" value="HTH_Psq"/>
</dbReference>
<sequence length="385" mass="44624">MIVITETYKIPRNNVRKTNIASYPRENLLESVRAVKTGKLSGYEASKHYGIPRPTIINRVYDRKNLKSNTLGRATILSREVEDLVKNLRDMEKHRFGLTRKEILETVGLYVSENDIKNPFKNDVPGVDWFLSFKKRHNLSIKKPQPVEYARKQAYSPYIIYPYFDLLEQTLTELKLLDRPSHIWNVDETSFLKDPSKSKVVGIKGFTSTRTIVSPGKDHTTVLLGCNALGEKTPPVIVFKGKNVWDEWTTDDGYPGTVYAATNFPQNTSKEYSSDRYSFNQLSYESTRSVNIRKRTFQILENRIIRFEDLLLLRIKAVTSYKTKIQRMATGAEVITRDDVLINLEKNEQEKKSQTKLQEKAKAEQKIKKTTYRKLNTTQNKEKKI</sequence>
<dbReference type="Proteomes" id="UP000037510">
    <property type="component" value="Unassembled WGS sequence"/>
</dbReference>
<dbReference type="InterPro" id="IPR009057">
    <property type="entry name" value="Homeodomain-like_sf"/>
</dbReference>
<evidence type="ECO:0000259" key="2">
    <source>
        <dbReference type="Pfam" id="PF05225"/>
    </source>
</evidence>
<dbReference type="GO" id="GO:0003677">
    <property type="term" value="F:DNA binding"/>
    <property type="evidence" value="ECO:0007669"/>
    <property type="project" value="InterPro"/>
</dbReference>
<dbReference type="SUPFAM" id="SSF46689">
    <property type="entry name" value="Homeodomain-like"/>
    <property type="match status" value="1"/>
</dbReference>
<dbReference type="Gene3D" id="1.10.10.60">
    <property type="entry name" value="Homeodomain-like"/>
    <property type="match status" value="1"/>
</dbReference>
<gene>
    <name evidence="3" type="ORF">OBRU01_13858</name>
</gene>